<keyword evidence="1" id="KW-0472">Membrane</keyword>
<name>A0A9D2WQD5_9FIRM</name>
<keyword evidence="4" id="KW-1185">Reference proteome</keyword>
<feature type="transmembrane region" description="Helical" evidence="1">
    <location>
        <begin position="12"/>
        <end position="31"/>
    </location>
</feature>
<keyword evidence="1" id="KW-1133">Transmembrane helix</keyword>
<keyword evidence="1" id="KW-0812">Transmembrane</keyword>
<dbReference type="RefSeq" id="WP_161821535.1">
    <property type="nucleotide sequence ID" value="NZ_LSRS01000003.1"/>
</dbReference>
<dbReference type="AlphaFoldDB" id="A0A9D2WQD5"/>
<evidence type="ECO:0000259" key="2">
    <source>
        <dbReference type="Pfam" id="PF16107"/>
    </source>
</evidence>
<evidence type="ECO:0000256" key="1">
    <source>
        <dbReference type="SAM" id="Phobius"/>
    </source>
</evidence>
<dbReference type="OrthoDB" id="9762883at2"/>
<gene>
    <name evidence="3" type="ORF">SPSYN_01142</name>
</gene>
<organism evidence="3 4">
    <name type="scientific">Sporotomaculum syntrophicum</name>
    <dbReference type="NCBI Taxonomy" id="182264"/>
    <lineage>
        <taxon>Bacteria</taxon>
        <taxon>Bacillati</taxon>
        <taxon>Bacillota</taxon>
        <taxon>Clostridia</taxon>
        <taxon>Eubacteriales</taxon>
        <taxon>Desulfallaceae</taxon>
        <taxon>Sporotomaculum</taxon>
    </lineage>
</organism>
<dbReference type="Pfam" id="PF16107">
    <property type="entry name" value="DUF4825"/>
    <property type="match status" value="1"/>
</dbReference>
<feature type="domain" description="DUF4825" evidence="2">
    <location>
        <begin position="57"/>
        <end position="144"/>
    </location>
</feature>
<evidence type="ECO:0000313" key="3">
    <source>
        <dbReference type="EMBL" id="KAF1085006.1"/>
    </source>
</evidence>
<dbReference type="InterPro" id="IPR032250">
    <property type="entry name" value="DUF4825"/>
</dbReference>
<dbReference type="Proteomes" id="UP000798488">
    <property type="component" value="Unassembled WGS sequence"/>
</dbReference>
<dbReference type="EMBL" id="LSRS01000003">
    <property type="protein sequence ID" value="KAF1085006.1"/>
    <property type="molecule type" value="Genomic_DNA"/>
</dbReference>
<comment type="caution">
    <text evidence="3">The sequence shown here is derived from an EMBL/GenBank/DDBJ whole genome shotgun (WGS) entry which is preliminary data.</text>
</comment>
<protein>
    <recommendedName>
        <fullName evidence="2">DUF4825 domain-containing protein</fullName>
    </recommendedName>
</protein>
<sequence length="554" mass="60735">MTKGSGFFTGKRSVILITGMLCILILGGILLTNVIGDGNGRHDIGANTYSEYHPGDLFAHRSQYIGDAGNIGNLLSKLPLGEYKKGISLATEHKPYGLTVNYDISNAGTYTDLIDVTLHDNAVIIFALIKNVEQISFNIASDTAEANNQLKYQYTRTGVQQSYQQDPWEYSRDIKVFSDFLNQLAFKLLVFPEQYTPAMSSTPGIRIAAEYRNPVGKVRYAADNGVLFKWDSSTGQLSGGAKTVELSYGNSVYWSPVSKDGQINGAENTKVTVTIFDPQGNNAGEKLVTIRCADSMYQVQPAPGIVIGVQRQAAEPGNLEQAVSAAIKDQGKGYLDGECITEGHIILDTEERDGTVKAYTVASVGWFGFENGVFTKISGSGAIPTVMTFSRNEQGIYSICEYKEPVDGAGYTDSVKKMFPAKLHAQVLASEKYYADLIRQQEEQAAKYLTGIGRSAEVNAGHVAKQLVYINVEASNKLFSELTKYDSFLNSCPYWIGSREQIEDGVRYIYETSQSKTSDGHDLVVFKKTRADGTVVKEAKYKIMGSEPRLISNL</sequence>
<proteinExistence type="predicted"/>
<accession>A0A9D2WQD5</accession>
<reference evidence="3" key="1">
    <citation type="submission" date="2016-02" db="EMBL/GenBank/DDBJ databases">
        <title>Draft Genome Sequence of Sporotomaculum syntrophicum Strain FB, a Syntrophic Benzoate Degrader.</title>
        <authorList>
            <person name="Nobu M.K."/>
            <person name="Narihiro T."/>
            <person name="Qiu Y.-L."/>
            <person name="Ohashi A."/>
            <person name="Liu W.-T."/>
            <person name="Yuji S."/>
        </authorList>
    </citation>
    <scope>NUCLEOTIDE SEQUENCE</scope>
    <source>
        <strain evidence="3">FB</strain>
    </source>
</reference>
<evidence type="ECO:0000313" key="4">
    <source>
        <dbReference type="Proteomes" id="UP000798488"/>
    </source>
</evidence>